<dbReference type="SUPFAM" id="SSF82671">
    <property type="entry name" value="SEA domain"/>
    <property type="match status" value="1"/>
</dbReference>
<accession>A0A183ULQ7</accession>
<dbReference type="EMBL" id="UYWY01020171">
    <property type="protein sequence ID" value="VDM40748.1"/>
    <property type="molecule type" value="Genomic_DNA"/>
</dbReference>
<keyword evidence="5" id="KW-1185">Reference proteome</keyword>
<evidence type="ECO:0000313" key="4">
    <source>
        <dbReference type="EMBL" id="VDM40748.1"/>
    </source>
</evidence>
<organism evidence="5 6">
    <name type="scientific">Toxocara canis</name>
    <name type="common">Canine roundworm</name>
    <dbReference type="NCBI Taxonomy" id="6265"/>
    <lineage>
        <taxon>Eukaryota</taxon>
        <taxon>Metazoa</taxon>
        <taxon>Ecdysozoa</taxon>
        <taxon>Nematoda</taxon>
        <taxon>Chromadorea</taxon>
        <taxon>Rhabditida</taxon>
        <taxon>Spirurina</taxon>
        <taxon>Ascaridomorpha</taxon>
        <taxon>Ascaridoidea</taxon>
        <taxon>Toxocaridae</taxon>
        <taxon>Toxocara</taxon>
    </lineage>
</organism>
<reference evidence="4 5" key="2">
    <citation type="submission" date="2018-11" db="EMBL/GenBank/DDBJ databases">
        <authorList>
            <consortium name="Pathogen Informatics"/>
        </authorList>
    </citation>
    <scope>NUCLEOTIDE SEQUENCE [LARGE SCALE GENOMIC DNA]</scope>
</reference>
<protein>
    <submittedName>
        <fullName evidence="6">SEA domain-containing protein</fullName>
    </submittedName>
</protein>
<keyword evidence="2" id="KW-0812">Transmembrane</keyword>
<name>A0A183ULQ7_TOXCA</name>
<evidence type="ECO:0000256" key="1">
    <source>
        <dbReference type="SAM" id="MobiDB-lite"/>
    </source>
</evidence>
<gene>
    <name evidence="4" type="ORF">TCNE_LOCUS9427</name>
</gene>
<proteinExistence type="predicted"/>
<dbReference type="WBParaSite" id="TCNE_0000942701-mRNA-1">
    <property type="protein sequence ID" value="TCNE_0000942701-mRNA-1"/>
    <property type="gene ID" value="TCNE_0000942701"/>
</dbReference>
<feature type="domain" description="SEA" evidence="3">
    <location>
        <begin position="189"/>
        <end position="305"/>
    </location>
</feature>
<sequence>MSFGSAGRFQRRSDSEFVDQRRGSVYSTDASDRGYEPGTGAEFMARSGWGRNNSGPYTRNAFTTDEHPITFHKKSTWVVFIGTKTALIVTLIVIGVLLTLLIVAIIVLLALRVFVLNPQDDNHSTLHTPTYRPPFTLPPTVSIFPPITHTFPQTISSSSSTLPPLPPITLPPTALPIPLTSSPPVEQFVKRNFVGNLYILQQANPAYDDKSHFEYTQATQMILNALKSMLDQSTLASYLTGVSIASLQNSGSNVLVEFNVDLFVPSQSGIDASVVRNVILSDLSRMEQQLNDVQIERDNLFVFQA</sequence>
<evidence type="ECO:0000313" key="6">
    <source>
        <dbReference type="WBParaSite" id="TCNE_0000942701-mRNA-1"/>
    </source>
</evidence>
<evidence type="ECO:0000313" key="5">
    <source>
        <dbReference type="Proteomes" id="UP000050794"/>
    </source>
</evidence>
<keyword evidence="2" id="KW-0472">Membrane</keyword>
<dbReference type="InterPro" id="IPR036364">
    <property type="entry name" value="SEA_dom_sf"/>
</dbReference>
<feature type="region of interest" description="Disordered" evidence="1">
    <location>
        <begin position="14"/>
        <end position="38"/>
    </location>
</feature>
<dbReference type="AlphaFoldDB" id="A0A183ULQ7"/>
<feature type="transmembrane region" description="Helical" evidence="2">
    <location>
        <begin position="86"/>
        <end position="111"/>
    </location>
</feature>
<evidence type="ECO:0000259" key="3">
    <source>
        <dbReference type="PROSITE" id="PS50024"/>
    </source>
</evidence>
<evidence type="ECO:0000256" key="2">
    <source>
        <dbReference type="SAM" id="Phobius"/>
    </source>
</evidence>
<dbReference type="InterPro" id="IPR000082">
    <property type="entry name" value="SEA_dom"/>
</dbReference>
<dbReference type="PROSITE" id="PS50024">
    <property type="entry name" value="SEA"/>
    <property type="match status" value="1"/>
</dbReference>
<reference evidence="6" key="1">
    <citation type="submission" date="2016-06" db="UniProtKB">
        <authorList>
            <consortium name="WormBaseParasite"/>
        </authorList>
    </citation>
    <scope>IDENTIFICATION</scope>
</reference>
<keyword evidence="2" id="KW-1133">Transmembrane helix</keyword>
<dbReference type="Proteomes" id="UP000050794">
    <property type="component" value="Unassembled WGS sequence"/>
</dbReference>